<name>A0A644ZLB8_9ZZZZ</name>
<sequence length="481" mass="51677">MVEAAETDIVCPAVTSEDPYGLLDEIVLSAGYLAQELIAFRPDITAENRKNLFRRSLGFFSVVHGFNPLAESGLHVFGNIHLQKALHRIDDVRHGGVEGEFHAVAVFGVVFEEGVGPCRSLSLCVDCVGHARRGTSPDGRAPCGVGHDHPVAEKLRDELDVGSFSASRAGSGELKEGLGELASLNGKLVRLLGLVGNGEGKVPVRDFLLLARERLHLEGAHRADVGAVSASEAVESVDLHLVLMARELLALYVNCAEAFRRGCSLFVVQQEGTDRGMGAHHGALIALDALVALPLGNIDGDAPFLESRRSQGELTIFAPHKGTYRKAVALLGVYGHADFPYKIRNLLGKTAHKNRIGRCFSPFGGYLDLFQGIHSGIHGLVVHLEDLVALLAVGVVNGVLHVFHGIFDGNDAGKLEECRLHDHVDPVAEPDLLADIGSVEDVEFYLSVCKVPFHPGRQVTVKILESSPLGVQKEGPSFFQP</sequence>
<comment type="caution">
    <text evidence="1">The sequence shown here is derived from an EMBL/GenBank/DDBJ whole genome shotgun (WGS) entry which is preliminary data.</text>
</comment>
<proteinExistence type="predicted"/>
<reference evidence="1" key="1">
    <citation type="submission" date="2019-08" db="EMBL/GenBank/DDBJ databases">
        <authorList>
            <person name="Kucharzyk K."/>
            <person name="Murdoch R.W."/>
            <person name="Higgins S."/>
            <person name="Loffler F."/>
        </authorList>
    </citation>
    <scope>NUCLEOTIDE SEQUENCE</scope>
</reference>
<protein>
    <submittedName>
        <fullName evidence="1">Uncharacterized protein</fullName>
    </submittedName>
</protein>
<dbReference type="AlphaFoldDB" id="A0A644ZLB8"/>
<evidence type="ECO:0000313" key="1">
    <source>
        <dbReference type="EMBL" id="MPM40671.1"/>
    </source>
</evidence>
<dbReference type="EMBL" id="VSSQ01009086">
    <property type="protein sequence ID" value="MPM40671.1"/>
    <property type="molecule type" value="Genomic_DNA"/>
</dbReference>
<organism evidence="1">
    <name type="scientific">bioreactor metagenome</name>
    <dbReference type="NCBI Taxonomy" id="1076179"/>
    <lineage>
        <taxon>unclassified sequences</taxon>
        <taxon>metagenomes</taxon>
        <taxon>ecological metagenomes</taxon>
    </lineage>
</organism>
<accession>A0A644ZLB8</accession>
<gene>
    <name evidence="1" type="ORF">SDC9_87317</name>
</gene>